<feature type="transmembrane region" description="Helical" evidence="6">
    <location>
        <begin position="470"/>
        <end position="491"/>
    </location>
</feature>
<feature type="transmembrane region" description="Helical" evidence="6">
    <location>
        <begin position="322"/>
        <end position="345"/>
    </location>
</feature>
<dbReference type="InterPro" id="IPR034294">
    <property type="entry name" value="Aquaporin_transptr"/>
</dbReference>
<feature type="transmembrane region" description="Helical" evidence="6">
    <location>
        <begin position="435"/>
        <end position="458"/>
    </location>
</feature>
<gene>
    <name evidence="7" type="ORF">CCMP2556_LOCUS40885</name>
</gene>
<dbReference type="InterPro" id="IPR023271">
    <property type="entry name" value="Aquaporin-like"/>
</dbReference>
<keyword evidence="2" id="KW-0813">Transport</keyword>
<feature type="transmembrane region" description="Helical" evidence="6">
    <location>
        <begin position="207"/>
        <end position="227"/>
    </location>
</feature>
<feature type="transmembrane region" description="Helical" evidence="6">
    <location>
        <begin position="97"/>
        <end position="121"/>
    </location>
</feature>
<evidence type="ECO:0000256" key="1">
    <source>
        <dbReference type="ARBA" id="ARBA00004141"/>
    </source>
</evidence>
<accession>A0ABP0Q6T8</accession>
<reference evidence="7 8" key="1">
    <citation type="submission" date="2024-02" db="EMBL/GenBank/DDBJ databases">
        <authorList>
            <person name="Chen Y."/>
            <person name="Shah S."/>
            <person name="Dougan E. K."/>
            <person name="Thang M."/>
            <person name="Chan C."/>
        </authorList>
    </citation>
    <scope>NUCLEOTIDE SEQUENCE [LARGE SCALE GENOMIC DNA]</scope>
</reference>
<dbReference type="Gene3D" id="1.20.1080.10">
    <property type="entry name" value="Glycerol uptake facilitator protein"/>
    <property type="match status" value="2"/>
</dbReference>
<dbReference type="Proteomes" id="UP001642484">
    <property type="component" value="Unassembled WGS sequence"/>
</dbReference>
<keyword evidence="4 6" id="KW-1133">Transmembrane helix</keyword>
<dbReference type="PANTHER" id="PTHR45724">
    <property type="entry name" value="AQUAPORIN NIP2-1"/>
    <property type="match status" value="1"/>
</dbReference>
<dbReference type="PANTHER" id="PTHR45724:SF13">
    <property type="entry name" value="AQUAPORIN NIP1-1-RELATED"/>
    <property type="match status" value="1"/>
</dbReference>
<dbReference type="PRINTS" id="PR00783">
    <property type="entry name" value="MINTRINSICP"/>
</dbReference>
<sequence>MLASHALSVTWHAARRKQFGSFSLSPQARLRLSRSPPKRFALSNVSPMAEEAPSKSLMEAEAAHYGATYAAKVGGNWWKCSYLWRWSLPTLTLSPPLLAEGLGTFCLVLTVGCVVIGPAPVPWAPTAIAAVLMVMVYATGPIFGGNLNPAVSLALAISGKLPWLQMLKYWAVQLLGGFLGATAARYICAPNYVLVAPLRPFGAGSCFTAELLYTFMLCFVVLNCTASRRNNPKDDPNQFGGLAIGFVLVAGGHAVGGVSGAALNPALALSVGTWKEMHWCWLWCVAELLGATAAAGAFRALRPEEFAEDATDEGLQTHEPGLWVSSAAEMLGTFMLVFTVGMNLVCKSPSMAFSAAAALMCMIYSVGNISGAHLNPAVTLAVLLRGKCGRRQALCYAVAQLLGGLLPGLGVAAFHGVSFTARKSIQLTMGKHYSIWQASFAELFFTTILAYVALAVATRDVPAESKTKQNFYFGLAIGSCLTVGGCAAGSISGGELNPAVSLGIYIANVVSPGHLGVGPFMNLLCFGLFELLGGALAAGLFHLTTVTAAETEGKAEAKGEKLDAAIEA</sequence>
<feature type="transmembrane region" description="Helical" evidence="6">
    <location>
        <begin position="239"/>
        <end position="260"/>
    </location>
</feature>
<evidence type="ECO:0000313" key="7">
    <source>
        <dbReference type="EMBL" id="CAK9083953.1"/>
    </source>
</evidence>
<evidence type="ECO:0000256" key="4">
    <source>
        <dbReference type="ARBA" id="ARBA00022989"/>
    </source>
</evidence>
<proteinExistence type="predicted"/>
<keyword evidence="8" id="KW-1185">Reference proteome</keyword>
<keyword evidence="5 6" id="KW-0472">Membrane</keyword>
<feature type="transmembrane region" description="Helical" evidence="6">
    <location>
        <begin position="127"/>
        <end position="157"/>
    </location>
</feature>
<comment type="subcellular location">
    <subcellularLocation>
        <location evidence="1">Membrane</location>
        <topology evidence="1">Multi-pass membrane protein</topology>
    </subcellularLocation>
</comment>
<dbReference type="InterPro" id="IPR000425">
    <property type="entry name" value="MIP"/>
</dbReference>
<feature type="transmembrane region" description="Helical" evidence="6">
    <location>
        <begin position="351"/>
        <end position="372"/>
    </location>
</feature>
<dbReference type="Pfam" id="PF00230">
    <property type="entry name" value="MIP"/>
    <property type="match status" value="2"/>
</dbReference>
<evidence type="ECO:0000256" key="6">
    <source>
        <dbReference type="SAM" id="Phobius"/>
    </source>
</evidence>
<evidence type="ECO:0000256" key="5">
    <source>
        <dbReference type="ARBA" id="ARBA00023136"/>
    </source>
</evidence>
<evidence type="ECO:0000256" key="3">
    <source>
        <dbReference type="ARBA" id="ARBA00022692"/>
    </source>
</evidence>
<dbReference type="InterPro" id="IPR022357">
    <property type="entry name" value="MIP_CS"/>
</dbReference>
<feature type="transmembrane region" description="Helical" evidence="6">
    <location>
        <begin position="520"/>
        <end position="541"/>
    </location>
</feature>
<feature type="transmembrane region" description="Helical" evidence="6">
    <location>
        <begin position="393"/>
        <end position="415"/>
    </location>
</feature>
<comment type="caution">
    <text evidence="7">The sequence shown here is derived from an EMBL/GenBank/DDBJ whole genome shotgun (WGS) entry which is preliminary data.</text>
</comment>
<name>A0ABP0Q6T8_9DINO</name>
<dbReference type="EMBL" id="CAXAMN010024128">
    <property type="protein sequence ID" value="CAK9083953.1"/>
    <property type="molecule type" value="Genomic_DNA"/>
</dbReference>
<feature type="transmembrane region" description="Helical" evidence="6">
    <location>
        <begin position="280"/>
        <end position="301"/>
    </location>
</feature>
<organism evidence="7 8">
    <name type="scientific">Durusdinium trenchii</name>
    <dbReference type="NCBI Taxonomy" id="1381693"/>
    <lineage>
        <taxon>Eukaryota</taxon>
        <taxon>Sar</taxon>
        <taxon>Alveolata</taxon>
        <taxon>Dinophyceae</taxon>
        <taxon>Suessiales</taxon>
        <taxon>Symbiodiniaceae</taxon>
        <taxon>Durusdinium</taxon>
    </lineage>
</organism>
<protein>
    <submittedName>
        <fullName evidence="7">Uncharacterized protein</fullName>
    </submittedName>
</protein>
<dbReference type="PROSITE" id="PS00221">
    <property type="entry name" value="MIP"/>
    <property type="match status" value="2"/>
</dbReference>
<evidence type="ECO:0000256" key="2">
    <source>
        <dbReference type="ARBA" id="ARBA00022448"/>
    </source>
</evidence>
<dbReference type="SUPFAM" id="SSF81338">
    <property type="entry name" value="Aquaporin-like"/>
    <property type="match status" value="2"/>
</dbReference>
<evidence type="ECO:0000313" key="8">
    <source>
        <dbReference type="Proteomes" id="UP001642484"/>
    </source>
</evidence>
<feature type="transmembrane region" description="Helical" evidence="6">
    <location>
        <begin position="169"/>
        <end position="187"/>
    </location>
</feature>
<keyword evidence="3 6" id="KW-0812">Transmembrane</keyword>